<dbReference type="AlphaFoldDB" id="A0A0F9DL99"/>
<protein>
    <recommendedName>
        <fullName evidence="2">Helix-turn-helix type 11 domain-containing protein</fullName>
    </recommendedName>
</protein>
<sequence length="73" mass="7911">MPSKLNLAETMPVLKEATLSLLGKGKSNATPGRILAERLQEKDTRKIRLAIQELVAQGIPVIGLATHGYFIAE</sequence>
<gene>
    <name evidence="1" type="ORF">LCGC14_2533020</name>
</gene>
<dbReference type="EMBL" id="LAZR01041150">
    <property type="protein sequence ID" value="KKL12708.1"/>
    <property type="molecule type" value="Genomic_DNA"/>
</dbReference>
<comment type="caution">
    <text evidence="1">The sequence shown here is derived from an EMBL/GenBank/DDBJ whole genome shotgun (WGS) entry which is preliminary data.</text>
</comment>
<accession>A0A0F9DL99</accession>
<organism evidence="1">
    <name type="scientific">marine sediment metagenome</name>
    <dbReference type="NCBI Taxonomy" id="412755"/>
    <lineage>
        <taxon>unclassified sequences</taxon>
        <taxon>metagenomes</taxon>
        <taxon>ecological metagenomes</taxon>
    </lineage>
</organism>
<name>A0A0F9DL99_9ZZZZ</name>
<feature type="non-terminal residue" evidence="1">
    <location>
        <position position="73"/>
    </location>
</feature>
<proteinExistence type="predicted"/>
<evidence type="ECO:0008006" key="2">
    <source>
        <dbReference type="Google" id="ProtNLM"/>
    </source>
</evidence>
<evidence type="ECO:0000313" key="1">
    <source>
        <dbReference type="EMBL" id="KKL12708.1"/>
    </source>
</evidence>
<reference evidence="1" key="1">
    <citation type="journal article" date="2015" name="Nature">
        <title>Complex archaea that bridge the gap between prokaryotes and eukaryotes.</title>
        <authorList>
            <person name="Spang A."/>
            <person name="Saw J.H."/>
            <person name="Jorgensen S.L."/>
            <person name="Zaremba-Niedzwiedzka K."/>
            <person name="Martijn J."/>
            <person name="Lind A.E."/>
            <person name="van Eijk R."/>
            <person name="Schleper C."/>
            <person name="Guy L."/>
            <person name="Ettema T.J."/>
        </authorList>
    </citation>
    <scope>NUCLEOTIDE SEQUENCE</scope>
</reference>